<feature type="region of interest" description="Disordered" evidence="1">
    <location>
        <begin position="1"/>
        <end position="62"/>
    </location>
</feature>
<proteinExistence type="predicted"/>
<reference evidence="2 3" key="1">
    <citation type="submission" date="2015-03" db="EMBL/GenBank/DDBJ databases">
        <title>Genomics and transcriptomics of the oil-accumulating basidiomycete yeast T. oleaginosus allow insights into substrate utilization and the diverse evolutionary trajectories of mating systems in fungi.</title>
        <authorList>
            <consortium name="DOE Joint Genome Institute"/>
            <person name="Kourist R."/>
            <person name="Kracht O."/>
            <person name="Bracharz F."/>
            <person name="Lipzen A."/>
            <person name="Nolan M."/>
            <person name="Ohm R."/>
            <person name="Grigoriev I."/>
            <person name="Sun S."/>
            <person name="Heitman J."/>
            <person name="Bruck T."/>
            <person name="Nowrousian M."/>
        </authorList>
    </citation>
    <scope>NUCLEOTIDE SEQUENCE [LARGE SCALE GENOMIC DNA]</scope>
    <source>
        <strain evidence="2 3">IBC0246</strain>
    </source>
</reference>
<evidence type="ECO:0000313" key="2">
    <source>
        <dbReference type="EMBL" id="KLT40345.1"/>
    </source>
</evidence>
<dbReference type="AlphaFoldDB" id="A0A0J0XGY1"/>
<protein>
    <submittedName>
        <fullName evidence="2">Uncharacterized protein</fullName>
    </submittedName>
</protein>
<dbReference type="GeneID" id="28984540"/>
<keyword evidence="3" id="KW-1185">Reference proteome</keyword>
<name>A0A0J0XGY1_9TREE</name>
<sequence length="301" mass="32966">MPIASVRRTSSASETLPPPRANTPQTDTRPTKMPITPSPRLRHQRRPSAIITKRPAPTVSFPAGPVDVELPAVEEDQHTAAKALMGLCSKAWEKGRSPTLPPTPTSPVHWRLLKGDLPSPSWIGRRTRPPAVVPPPAGFHSSPRTLTYDVDLPFEAGATPSLPVPQQTGYRGLAASYFEGSVIERRNKVSSPPSQPVCDPWAPHYSARRNSTISFSSASSSVLLTPPAETVSFTEPFAPSTLEKLSLGPSFEDSYHPPCHPAYTTSAAQAYSHEYRYQQFVSAYKPQPLRRYQPDYPAQGR</sequence>
<dbReference type="Proteomes" id="UP000053611">
    <property type="component" value="Unassembled WGS sequence"/>
</dbReference>
<dbReference type="RefSeq" id="XP_018276836.1">
    <property type="nucleotide sequence ID" value="XM_018423937.1"/>
</dbReference>
<organism evidence="2 3">
    <name type="scientific">Cutaneotrichosporon oleaginosum</name>
    <dbReference type="NCBI Taxonomy" id="879819"/>
    <lineage>
        <taxon>Eukaryota</taxon>
        <taxon>Fungi</taxon>
        <taxon>Dikarya</taxon>
        <taxon>Basidiomycota</taxon>
        <taxon>Agaricomycotina</taxon>
        <taxon>Tremellomycetes</taxon>
        <taxon>Trichosporonales</taxon>
        <taxon>Trichosporonaceae</taxon>
        <taxon>Cutaneotrichosporon</taxon>
    </lineage>
</organism>
<accession>A0A0J0XGY1</accession>
<evidence type="ECO:0000256" key="1">
    <source>
        <dbReference type="SAM" id="MobiDB-lite"/>
    </source>
</evidence>
<dbReference type="EMBL" id="KQ087236">
    <property type="protein sequence ID" value="KLT40345.1"/>
    <property type="molecule type" value="Genomic_DNA"/>
</dbReference>
<evidence type="ECO:0000313" key="3">
    <source>
        <dbReference type="Proteomes" id="UP000053611"/>
    </source>
</evidence>
<gene>
    <name evidence="2" type="ORF">CC85DRAFT_287566</name>
</gene>